<dbReference type="InterPro" id="IPR012677">
    <property type="entry name" value="Nucleotide-bd_a/b_plait_sf"/>
</dbReference>
<dbReference type="PANTHER" id="PTHR48029">
    <property type="entry name" value="NUCLEOLAR PROTEIN 8"/>
    <property type="match status" value="1"/>
</dbReference>
<dbReference type="OMA" id="VTWKGTK"/>
<keyword evidence="1" id="KW-0694">RNA-binding</keyword>
<feature type="compositionally biased region" description="Basic residues" evidence="2">
    <location>
        <begin position="154"/>
        <end position="166"/>
    </location>
</feature>
<gene>
    <name evidence="3" type="ORF">CC1G_03947</name>
</gene>
<feature type="compositionally biased region" description="Polar residues" evidence="2">
    <location>
        <begin position="195"/>
        <end position="204"/>
    </location>
</feature>
<dbReference type="EMBL" id="AACS02000007">
    <property type="protein sequence ID" value="EAU90678.2"/>
    <property type="molecule type" value="Genomic_DNA"/>
</dbReference>
<dbReference type="PANTHER" id="PTHR48029:SF1">
    <property type="entry name" value="NUCLEOLAR PROTEIN 8"/>
    <property type="match status" value="1"/>
</dbReference>
<keyword evidence="4" id="KW-1185">Reference proteome</keyword>
<dbReference type="Proteomes" id="UP000001861">
    <property type="component" value="Unassembled WGS sequence"/>
</dbReference>
<dbReference type="OrthoDB" id="21643at2759"/>
<dbReference type="VEuPathDB" id="FungiDB:CC1G_03947"/>
<protein>
    <recommendedName>
        <fullName evidence="5">RRM domain-containing protein</fullName>
    </recommendedName>
</protein>
<name>A8N8A0_COPC7</name>
<feature type="compositionally biased region" description="Pro residues" evidence="2">
    <location>
        <begin position="237"/>
        <end position="246"/>
    </location>
</feature>
<evidence type="ECO:0008006" key="5">
    <source>
        <dbReference type="Google" id="ProtNLM"/>
    </source>
</evidence>
<accession>A8N8A0</accession>
<evidence type="ECO:0000256" key="1">
    <source>
        <dbReference type="ARBA" id="ARBA00022884"/>
    </source>
</evidence>
<evidence type="ECO:0000313" key="4">
    <source>
        <dbReference type="Proteomes" id="UP000001861"/>
    </source>
</evidence>
<dbReference type="SUPFAM" id="SSF54928">
    <property type="entry name" value="RNA-binding domain, RBD"/>
    <property type="match status" value="1"/>
</dbReference>
<dbReference type="eggNOG" id="KOG4365">
    <property type="taxonomic scope" value="Eukaryota"/>
</dbReference>
<feature type="region of interest" description="Disordered" evidence="2">
    <location>
        <begin position="511"/>
        <end position="532"/>
    </location>
</feature>
<proteinExistence type="predicted"/>
<dbReference type="GO" id="GO:0003723">
    <property type="term" value="F:RNA binding"/>
    <property type="evidence" value="ECO:0007669"/>
    <property type="project" value="UniProtKB-KW"/>
</dbReference>
<dbReference type="InParanoid" id="A8N8A0"/>
<reference evidence="3 4" key="1">
    <citation type="journal article" date="2010" name="Proc. Natl. Acad. Sci. U.S.A.">
        <title>Insights into evolution of multicellular fungi from the assembled chromosomes of the mushroom Coprinopsis cinerea (Coprinus cinereus).</title>
        <authorList>
            <person name="Stajich J.E."/>
            <person name="Wilke S.K."/>
            <person name="Ahren D."/>
            <person name="Au C.H."/>
            <person name="Birren B.W."/>
            <person name="Borodovsky M."/>
            <person name="Burns C."/>
            <person name="Canback B."/>
            <person name="Casselton L.A."/>
            <person name="Cheng C.K."/>
            <person name="Deng J."/>
            <person name="Dietrich F.S."/>
            <person name="Fargo D.C."/>
            <person name="Farman M.L."/>
            <person name="Gathman A.C."/>
            <person name="Goldberg J."/>
            <person name="Guigo R."/>
            <person name="Hoegger P.J."/>
            <person name="Hooker J.B."/>
            <person name="Huggins A."/>
            <person name="James T.Y."/>
            <person name="Kamada T."/>
            <person name="Kilaru S."/>
            <person name="Kodira C."/>
            <person name="Kues U."/>
            <person name="Kupfer D."/>
            <person name="Kwan H.S."/>
            <person name="Lomsadze A."/>
            <person name="Li W."/>
            <person name="Lilly W.W."/>
            <person name="Ma L.J."/>
            <person name="Mackey A.J."/>
            <person name="Manning G."/>
            <person name="Martin F."/>
            <person name="Muraguchi H."/>
            <person name="Natvig D.O."/>
            <person name="Palmerini H."/>
            <person name="Ramesh M.A."/>
            <person name="Rehmeyer C.J."/>
            <person name="Roe B.A."/>
            <person name="Shenoy N."/>
            <person name="Stanke M."/>
            <person name="Ter-Hovhannisyan V."/>
            <person name="Tunlid A."/>
            <person name="Velagapudi R."/>
            <person name="Vision T.J."/>
            <person name="Zeng Q."/>
            <person name="Zolan M.E."/>
            <person name="Pukkila P.J."/>
        </authorList>
    </citation>
    <scope>NUCLEOTIDE SEQUENCE [LARGE SCALE GENOMIC DNA]</scope>
    <source>
        <strain evidence="4">Okayama-7 / 130 / ATCC MYA-4618 / FGSC 9003</strain>
    </source>
</reference>
<feature type="region of interest" description="Disordered" evidence="2">
    <location>
        <begin position="154"/>
        <end position="176"/>
    </location>
</feature>
<feature type="region of interest" description="Disordered" evidence="2">
    <location>
        <begin position="310"/>
        <end position="366"/>
    </location>
</feature>
<feature type="compositionally biased region" description="Acidic residues" evidence="2">
    <location>
        <begin position="336"/>
        <end position="349"/>
    </location>
</feature>
<feature type="compositionally biased region" description="Low complexity" evidence="2">
    <location>
        <begin position="247"/>
        <end position="258"/>
    </location>
</feature>
<dbReference type="HOGENOM" id="CLU_037780_0_0_1"/>
<feature type="region of interest" description="Disordered" evidence="2">
    <location>
        <begin position="195"/>
        <end position="268"/>
    </location>
</feature>
<dbReference type="STRING" id="240176.A8N8A0"/>
<dbReference type="RefSeq" id="XP_001831056.2">
    <property type="nucleotide sequence ID" value="XM_001831004.2"/>
</dbReference>
<dbReference type="KEGG" id="cci:CC1G_03947"/>
<sequence length="532" mass="58599">MDTPITKRLHISGLTPSITADDIAKRLSTFGTVKAVDGFGLLDAVGQPQKFGYVTIETTAGKLAKCMNVLSGATWKENAISEPEARPRKRRRCDGVYSADMSLVDSTNVDKRGGWKKTSLGRIYRPIRMRPERPLPPTLEELAAMKKILKKRAAAMRGTKTKKPKLKAPPTRARKRTIDMTKWGSTLLKGIFLESQGSVAQMPTSEPMEEDKSSSSEDDEPVPVAPKQSQRQLPQRSPSPLPPKKPQPAAVPAVAPPKNIDAPAGVDLASEKKQTLDFLSSLFGGEDDWDGRESIGSDIDEEELRKGVKIAAAPTTDDFEVVPRSASPRPEPVAMDQDEGGLGDEEARDEPEPAPSQAPEPKSTNLKDLFAPRNEEAGFSLLGHLDIDLELDDEIPFAIEEPSITQPLSTAVPAFQPSIPTTTTTTSHTITYLNPKQPLFFPLPHHTSTDSSASDSFTIKARQRDIFDVIKDNRWDWCDPGVKFYKTSTEEEIRKDWEEEKGDLTRDWKKRAREAGKASRKRKGGVDGDADV</sequence>
<evidence type="ECO:0000256" key="2">
    <source>
        <dbReference type="SAM" id="MobiDB-lite"/>
    </source>
</evidence>
<dbReference type="GeneID" id="6007512"/>
<organism evidence="3 4">
    <name type="scientific">Coprinopsis cinerea (strain Okayama-7 / 130 / ATCC MYA-4618 / FGSC 9003)</name>
    <name type="common">Inky cap fungus</name>
    <name type="synonym">Hormographiella aspergillata</name>
    <dbReference type="NCBI Taxonomy" id="240176"/>
    <lineage>
        <taxon>Eukaryota</taxon>
        <taxon>Fungi</taxon>
        <taxon>Dikarya</taxon>
        <taxon>Basidiomycota</taxon>
        <taxon>Agaricomycotina</taxon>
        <taxon>Agaricomycetes</taxon>
        <taxon>Agaricomycetidae</taxon>
        <taxon>Agaricales</taxon>
        <taxon>Agaricineae</taxon>
        <taxon>Psathyrellaceae</taxon>
        <taxon>Coprinopsis</taxon>
    </lineage>
</organism>
<dbReference type="AlphaFoldDB" id="A8N8A0"/>
<evidence type="ECO:0000313" key="3">
    <source>
        <dbReference type="EMBL" id="EAU90678.2"/>
    </source>
</evidence>
<dbReference type="Gene3D" id="3.30.70.330">
    <property type="match status" value="1"/>
</dbReference>
<dbReference type="InterPro" id="IPR035979">
    <property type="entry name" value="RBD_domain_sf"/>
</dbReference>
<comment type="caution">
    <text evidence="3">The sequence shown here is derived from an EMBL/GenBank/DDBJ whole genome shotgun (WGS) entry which is preliminary data.</text>
</comment>
<feature type="compositionally biased region" description="Low complexity" evidence="2">
    <location>
        <begin position="226"/>
        <end position="236"/>
    </location>
</feature>